<sequence>MSRFRFRCRSTGKECDYEVIAKTREEAEEHARAHAQRFHEMQDSTSITDLVNRSLEEVEDYRN</sequence>
<dbReference type="AlphaFoldDB" id="A0A1N5W2I2"/>
<dbReference type="Pfam" id="PF06348">
    <property type="entry name" value="DUF1059"/>
    <property type="match status" value="1"/>
</dbReference>
<evidence type="ECO:0000313" key="1">
    <source>
        <dbReference type="EMBL" id="SIM78645.1"/>
    </source>
</evidence>
<organism evidence="1 2">
    <name type="scientific">Cuniculiplasma divulgatum</name>
    <dbReference type="NCBI Taxonomy" id="1673428"/>
    <lineage>
        <taxon>Archaea</taxon>
        <taxon>Methanobacteriati</taxon>
        <taxon>Thermoplasmatota</taxon>
        <taxon>Thermoplasmata</taxon>
        <taxon>Thermoplasmatales</taxon>
        <taxon>Cuniculiplasmataceae</taxon>
        <taxon>Cuniculiplasma</taxon>
    </lineage>
</organism>
<proteinExistence type="predicted"/>
<gene>
    <name evidence="1" type="ORF">CSP5_1598</name>
</gene>
<dbReference type="EMBL" id="LT671858">
    <property type="protein sequence ID" value="SIM78645.1"/>
    <property type="molecule type" value="Genomic_DNA"/>
</dbReference>
<dbReference type="InterPro" id="IPR009409">
    <property type="entry name" value="DUF1059"/>
</dbReference>
<protein>
    <submittedName>
        <fullName evidence="1">Predicted small metal-binding protein</fullName>
    </submittedName>
</protein>
<dbReference type="RefSeq" id="WP_148690028.1">
    <property type="nucleotide sequence ID" value="NZ_LT671858.1"/>
</dbReference>
<accession>A0A1N5W2I2</accession>
<dbReference type="Proteomes" id="UP000195607">
    <property type="component" value="Chromosome I"/>
</dbReference>
<evidence type="ECO:0000313" key="2">
    <source>
        <dbReference type="Proteomes" id="UP000195607"/>
    </source>
</evidence>
<reference evidence="1 2" key="1">
    <citation type="submission" date="2016-04" db="EMBL/GenBank/DDBJ databases">
        <authorList>
            <person name="Evans L.H."/>
            <person name="Alamgir A."/>
            <person name="Owens N."/>
            <person name="Weber N.D."/>
            <person name="Virtaneva K."/>
            <person name="Barbian K."/>
            <person name="Babar A."/>
            <person name="Rosenke K."/>
        </authorList>
    </citation>
    <scope>NUCLEOTIDE SEQUENCE [LARGE SCALE GENOMIC DNA]</scope>
    <source>
        <strain evidence="2">S5(T) (JCM 30642 \VKM B-2941)</strain>
    </source>
</reference>
<dbReference type="GeneID" id="41588839"/>
<name>A0A1N5W2I2_9ARCH</name>